<evidence type="ECO:0000313" key="3">
    <source>
        <dbReference type="Proteomes" id="UP001165136"/>
    </source>
</evidence>
<comment type="caution">
    <text evidence="2">The sequence shown here is derived from an EMBL/GenBank/DDBJ whole genome shotgun (WGS) entry which is preliminary data.</text>
</comment>
<feature type="region of interest" description="Disordered" evidence="1">
    <location>
        <begin position="18"/>
        <end position="42"/>
    </location>
</feature>
<keyword evidence="3" id="KW-1185">Reference proteome</keyword>
<accession>A0A9W6QZL7</accession>
<name>A0A9W6QZL7_9PSEU</name>
<proteinExistence type="predicted"/>
<sequence length="159" mass="17174">MDPHRLQDKADARRFLHEMGKQPQTPRHVATADEVKAPTGAGSAELIADGDDRIELDPAEIAAADAELARRHDELSELLAQAKELEAPLRDGSGPVATHLRRAFGLRGSADTGVQATLRDYLDELATLREAIRRAGAGHQAADDEARDSLRGFHRDAGS</sequence>
<dbReference type="Proteomes" id="UP001165136">
    <property type="component" value="Unassembled WGS sequence"/>
</dbReference>
<evidence type="ECO:0000256" key="1">
    <source>
        <dbReference type="SAM" id="MobiDB-lite"/>
    </source>
</evidence>
<organism evidence="2 3">
    <name type="scientific">Amycolatopsis taiwanensis</name>
    <dbReference type="NCBI Taxonomy" id="342230"/>
    <lineage>
        <taxon>Bacteria</taxon>
        <taxon>Bacillati</taxon>
        <taxon>Actinomycetota</taxon>
        <taxon>Actinomycetes</taxon>
        <taxon>Pseudonocardiales</taxon>
        <taxon>Pseudonocardiaceae</taxon>
        <taxon>Amycolatopsis</taxon>
    </lineage>
</organism>
<gene>
    <name evidence="2" type="ORF">Atai01_30830</name>
</gene>
<reference evidence="2" key="1">
    <citation type="submission" date="2023-03" db="EMBL/GenBank/DDBJ databases">
        <title>Amycolatopsis taiwanensis NBRC 103393.</title>
        <authorList>
            <person name="Ichikawa N."/>
            <person name="Sato H."/>
            <person name="Tonouchi N."/>
        </authorList>
    </citation>
    <scope>NUCLEOTIDE SEQUENCE</scope>
    <source>
        <strain evidence="2">NBRC 103393</strain>
    </source>
</reference>
<dbReference type="AlphaFoldDB" id="A0A9W6QZL7"/>
<feature type="region of interest" description="Disordered" evidence="1">
    <location>
        <begin position="135"/>
        <end position="159"/>
    </location>
</feature>
<evidence type="ECO:0000313" key="2">
    <source>
        <dbReference type="EMBL" id="GLY66464.1"/>
    </source>
</evidence>
<feature type="compositionally biased region" description="Basic and acidic residues" evidence="1">
    <location>
        <begin position="141"/>
        <end position="159"/>
    </location>
</feature>
<dbReference type="RefSeq" id="WP_285487258.1">
    <property type="nucleotide sequence ID" value="NZ_BSTI01000006.1"/>
</dbReference>
<protein>
    <submittedName>
        <fullName evidence="2">Uncharacterized protein</fullName>
    </submittedName>
</protein>
<dbReference type="EMBL" id="BSTI01000006">
    <property type="protein sequence ID" value="GLY66464.1"/>
    <property type="molecule type" value="Genomic_DNA"/>
</dbReference>